<keyword evidence="4 13" id="KW-0812">Transmembrane</keyword>
<feature type="region of interest" description="Disordered" evidence="12">
    <location>
        <begin position="1"/>
        <end position="26"/>
    </location>
</feature>
<keyword evidence="6 13" id="KW-0472">Membrane</keyword>
<evidence type="ECO:0000256" key="3">
    <source>
        <dbReference type="ARBA" id="ARBA00022679"/>
    </source>
</evidence>
<dbReference type="OrthoDB" id="190846at2759"/>
<dbReference type="RefSeq" id="XP_046064280.1">
    <property type="nucleotide sequence ID" value="XM_046207515.1"/>
</dbReference>
<evidence type="ECO:0000256" key="5">
    <source>
        <dbReference type="ARBA" id="ARBA00022989"/>
    </source>
</evidence>
<evidence type="ECO:0000313" key="15">
    <source>
        <dbReference type="Proteomes" id="UP000769157"/>
    </source>
</evidence>
<dbReference type="FunFam" id="3.40.50.1820:FF:000160">
    <property type="entry name" value="Phospholipid:diacylglycerol acyltransferase 1"/>
    <property type="match status" value="1"/>
</dbReference>
<evidence type="ECO:0000256" key="12">
    <source>
        <dbReference type="SAM" id="MobiDB-lite"/>
    </source>
</evidence>
<evidence type="ECO:0000256" key="9">
    <source>
        <dbReference type="ARBA" id="ARBA00066405"/>
    </source>
</evidence>
<gene>
    <name evidence="14" type="ORF">OGAPHI_000623</name>
</gene>
<evidence type="ECO:0000256" key="10">
    <source>
        <dbReference type="ARBA" id="ARBA00071325"/>
    </source>
</evidence>
<evidence type="ECO:0000256" key="1">
    <source>
        <dbReference type="ARBA" id="ARBA00004648"/>
    </source>
</evidence>
<evidence type="ECO:0000256" key="6">
    <source>
        <dbReference type="ARBA" id="ARBA00023136"/>
    </source>
</evidence>
<dbReference type="GeneID" id="70232591"/>
<evidence type="ECO:0000256" key="4">
    <source>
        <dbReference type="ARBA" id="ARBA00022692"/>
    </source>
</evidence>
<evidence type="ECO:0000256" key="13">
    <source>
        <dbReference type="SAM" id="Phobius"/>
    </source>
</evidence>
<comment type="subcellular location">
    <subcellularLocation>
        <location evidence="1">Endoplasmic reticulum membrane</location>
        <topology evidence="1">Single-pass type II membrane protein</topology>
    </subcellularLocation>
</comment>
<evidence type="ECO:0000256" key="7">
    <source>
        <dbReference type="ARBA" id="ARBA00023315"/>
    </source>
</evidence>
<evidence type="ECO:0000256" key="11">
    <source>
        <dbReference type="ARBA" id="ARBA00076553"/>
    </source>
</evidence>
<feature type="transmembrane region" description="Helical" evidence="13">
    <location>
        <begin position="79"/>
        <end position="97"/>
    </location>
</feature>
<proteinExistence type="inferred from homology"/>
<dbReference type="Proteomes" id="UP000769157">
    <property type="component" value="Unassembled WGS sequence"/>
</dbReference>
<accession>A0A9P8PFI2</accession>
<protein>
    <recommendedName>
        <fullName evidence="10">Phospholipid:diacylglycerol acyltransferase</fullName>
        <ecNumber evidence="9">2.3.1.158</ecNumber>
    </recommendedName>
    <alternativeName>
        <fullName evidence="11">Triacylglycerol synthase</fullName>
    </alternativeName>
</protein>
<dbReference type="InterPro" id="IPR003386">
    <property type="entry name" value="LACT/PDAT_acylTrfase"/>
</dbReference>
<evidence type="ECO:0000256" key="2">
    <source>
        <dbReference type="ARBA" id="ARBA00010701"/>
    </source>
</evidence>
<dbReference type="Pfam" id="PF02450">
    <property type="entry name" value="LCAT"/>
    <property type="match status" value="1"/>
</dbReference>
<dbReference type="Gene3D" id="3.40.50.1820">
    <property type="entry name" value="alpha/beta hydrolase"/>
    <property type="match status" value="1"/>
</dbReference>
<dbReference type="GO" id="GO:0019432">
    <property type="term" value="P:triglyceride biosynthetic process"/>
    <property type="evidence" value="ECO:0007669"/>
    <property type="project" value="UniProtKB-ARBA"/>
</dbReference>
<dbReference type="AlphaFoldDB" id="A0A9P8PFI2"/>
<reference evidence="14" key="1">
    <citation type="journal article" date="2021" name="Open Biol.">
        <title>Shared evolutionary footprints suggest mitochondrial oxidative damage underlies multiple complex I losses in fungi.</title>
        <authorList>
            <person name="Schikora-Tamarit M.A."/>
            <person name="Marcet-Houben M."/>
            <person name="Nosek J."/>
            <person name="Gabaldon T."/>
        </authorList>
    </citation>
    <scope>NUCLEOTIDE SEQUENCE</scope>
    <source>
        <strain evidence="14">CBS6075</strain>
    </source>
</reference>
<organism evidence="14 15">
    <name type="scientific">Ogataea philodendri</name>
    <dbReference type="NCBI Taxonomy" id="1378263"/>
    <lineage>
        <taxon>Eukaryota</taxon>
        <taxon>Fungi</taxon>
        <taxon>Dikarya</taxon>
        <taxon>Ascomycota</taxon>
        <taxon>Saccharomycotina</taxon>
        <taxon>Pichiomycetes</taxon>
        <taxon>Pichiales</taxon>
        <taxon>Pichiaceae</taxon>
        <taxon>Ogataea</taxon>
    </lineage>
</organism>
<dbReference type="SUPFAM" id="SSF53474">
    <property type="entry name" value="alpha/beta-Hydrolases"/>
    <property type="match status" value="1"/>
</dbReference>
<comment type="catalytic activity">
    <reaction evidence="8">
        <text>a glycerophospholipid + a 1,2-diacyl-sn-glycerol = a monoacylglycerophospholipid + a triacyl-sn-glycerol</text>
        <dbReference type="Rhea" id="RHEA:14057"/>
        <dbReference type="ChEBI" id="CHEBI:17815"/>
        <dbReference type="ChEBI" id="CHEBI:64615"/>
        <dbReference type="ChEBI" id="CHEBI:136912"/>
        <dbReference type="ChEBI" id="CHEBI:136913"/>
        <dbReference type="EC" id="2.3.1.158"/>
    </reaction>
</comment>
<comment type="similarity">
    <text evidence="2">Belongs to the AB hydrolase superfamily. Lipase family.</text>
</comment>
<comment type="caution">
    <text evidence="14">The sequence shown here is derived from an EMBL/GenBank/DDBJ whole genome shotgun (WGS) entry which is preliminary data.</text>
</comment>
<dbReference type="EC" id="2.3.1.158" evidence="9"/>
<dbReference type="GO" id="GO:0097038">
    <property type="term" value="C:perinuclear endoplasmic reticulum"/>
    <property type="evidence" value="ECO:0007669"/>
    <property type="project" value="UniProtKB-ARBA"/>
</dbReference>
<keyword evidence="3" id="KW-0808">Transferase</keyword>
<feature type="compositionally biased region" description="Basic residues" evidence="12">
    <location>
        <begin position="1"/>
        <end position="11"/>
    </location>
</feature>
<evidence type="ECO:0000256" key="8">
    <source>
        <dbReference type="ARBA" id="ARBA00051335"/>
    </source>
</evidence>
<keyword evidence="7" id="KW-0012">Acyltransferase</keyword>
<keyword evidence="5 13" id="KW-1133">Transmembrane helix</keyword>
<dbReference type="PANTHER" id="PTHR11440">
    <property type="entry name" value="LECITHIN-CHOLESTEROL ACYLTRANSFERASE-RELATED"/>
    <property type="match status" value="1"/>
</dbReference>
<dbReference type="InterPro" id="IPR029058">
    <property type="entry name" value="AB_hydrolase_fold"/>
</dbReference>
<evidence type="ECO:0000313" key="14">
    <source>
        <dbReference type="EMBL" id="KAH3670912.1"/>
    </source>
</evidence>
<keyword evidence="15" id="KW-1185">Reference proteome</keyword>
<dbReference type="GO" id="GO:0008374">
    <property type="term" value="F:O-acyltransferase activity"/>
    <property type="evidence" value="ECO:0007669"/>
    <property type="project" value="InterPro"/>
</dbReference>
<dbReference type="GO" id="GO:0005789">
    <property type="term" value="C:endoplasmic reticulum membrane"/>
    <property type="evidence" value="ECO:0007669"/>
    <property type="project" value="UniProtKB-SubCell"/>
</dbReference>
<sequence length="662" mass="73963">MPPKRRSRAKKSTADDGKDSGSTSALEIGSTVKKVVHDETAIEELEVPGSVSSDVTKAGEIMQKRERSRAKAIVMTKRFTFVFGILFGVVAALYVGSKTVSQTDLFPEFDFDSVLKFESISAYFDDWKDVLPSSIQSLLDETEKEELHDPSESFAIGKLLKKEGIESKHPVIMVPGVISTGIESWGLEGTDNCKSEPHFRKRLWGSFYMIRTMFLDKACWLKHIMLDPETGLDPPGIKLRAAQGFEAADFFMAGYWIWNKVFQNLAVIGYGPDNMFSAAYDWRLSYLDLERRDNYFSKLKSQIELSKHLSGEKTVLYGHSMGAQVIFYFLKWVEAEGPHFGNGGRNWVNDHIEAFVDISGCLLGTPKAIVALLSGEMKDTVQLNALAVQGLEKLFSRRERLDMLKSFGGVASMIPKGGDLIWGTLDSAPDDNFAGDSQKYNQTMGKFIRFVEEVGSYSRQNLTVAESINFLLDQGPDWFTRRTLEHYSTGVAKSKKELAENEKQFNKWINPLEVPLPNAPDMKIFCFYGVGNPTERAYNYREELDKGISKLNVSIDTDNKHSVLLSDGDGTVSLMTHAMCHKWAQEGDNMFNPGNSKVTIVEMKHEPDRFDIRGGAKTAEHVDILGSAELNELVLRVASGNGDTINSTFVTSLREVVNGLDL</sequence>
<dbReference type="GO" id="GO:0019915">
    <property type="term" value="P:lipid storage"/>
    <property type="evidence" value="ECO:0007669"/>
    <property type="project" value="UniProtKB-ARBA"/>
</dbReference>
<reference evidence="14" key="2">
    <citation type="submission" date="2021-01" db="EMBL/GenBank/DDBJ databases">
        <authorList>
            <person name="Schikora-Tamarit M.A."/>
        </authorList>
    </citation>
    <scope>NUCLEOTIDE SEQUENCE</scope>
    <source>
        <strain evidence="14">CBS6075</strain>
    </source>
</reference>
<dbReference type="GO" id="GO:0046027">
    <property type="term" value="F:phospholipid:diacylglycerol acyltransferase activity"/>
    <property type="evidence" value="ECO:0007669"/>
    <property type="project" value="UniProtKB-EC"/>
</dbReference>
<name>A0A9P8PFI2_9ASCO</name>
<dbReference type="EMBL" id="JAEUBE010000084">
    <property type="protein sequence ID" value="KAH3670912.1"/>
    <property type="molecule type" value="Genomic_DNA"/>
</dbReference>